<feature type="compositionally biased region" description="Polar residues" evidence="7">
    <location>
        <begin position="343"/>
        <end position="352"/>
    </location>
</feature>
<keyword evidence="5" id="KW-0804">Transcription</keyword>
<dbReference type="OrthoDB" id="76676at2759"/>
<feature type="compositionally biased region" description="Low complexity" evidence="7">
    <location>
        <begin position="566"/>
        <end position="577"/>
    </location>
</feature>
<dbReference type="SUPFAM" id="SSF50916">
    <property type="entry name" value="Rap30/74 interaction domains"/>
    <property type="match status" value="1"/>
</dbReference>
<dbReference type="EMBL" id="QGMF01000445">
    <property type="protein sequence ID" value="TVY15833.1"/>
    <property type="molecule type" value="Genomic_DNA"/>
</dbReference>
<feature type="compositionally biased region" description="Low complexity" evidence="7">
    <location>
        <begin position="10"/>
        <end position="22"/>
    </location>
</feature>
<dbReference type="GO" id="GO:0032968">
    <property type="term" value="P:positive regulation of transcription elongation by RNA polymerase II"/>
    <property type="evidence" value="ECO:0007669"/>
    <property type="project" value="InterPro"/>
</dbReference>
<dbReference type="AlphaFoldDB" id="A0A8T9BBS3"/>
<reference evidence="8 9" key="1">
    <citation type="submission" date="2018-05" db="EMBL/GenBank/DDBJ databases">
        <title>Whole genome sequencing for identification of molecular markers to develop diagnostic detection tools for the regulated plant pathogen Lachnellula willkommii.</title>
        <authorList>
            <person name="Giroux E."/>
            <person name="Bilodeau G."/>
        </authorList>
    </citation>
    <scope>NUCLEOTIDE SEQUENCE [LARGE SCALE GENOMIC DNA]</scope>
    <source>
        <strain evidence="8 9">CBS 203.66</strain>
    </source>
</reference>
<keyword evidence="3" id="KW-0805">Transcription regulation</keyword>
<dbReference type="GO" id="GO:0001096">
    <property type="term" value="F:TFIIF-class transcription factor complex binding"/>
    <property type="evidence" value="ECO:0007669"/>
    <property type="project" value="TreeGrafter"/>
</dbReference>
<dbReference type="GO" id="GO:0005674">
    <property type="term" value="C:transcription factor TFIIF complex"/>
    <property type="evidence" value="ECO:0007669"/>
    <property type="project" value="TreeGrafter"/>
</dbReference>
<evidence type="ECO:0000313" key="8">
    <source>
        <dbReference type="EMBL" id="TVY15833.1"/>
    </source>
</evidence>
<evidence type="ECO:0000256" key="1">
    <source>
        <dbReference type="ARBA" id="ARBA00004123"/>
    </source>
</evidence>
<feature type="region of interest" description="Disordered" evidence="7">
    <location>
        <begin position="425"/>
        <end position="667"/>
    </location>
</feature>
<evidence type="ECO:0000256" key="4">
    <source>
        <dbReference type="ARBA" id="ARBA00023125"/>
    </source>
</evidence>
<evidence type="ECO:0000313" key="9">
    <source>
        <dbReference type="Proteomes" id="UP000469559"/>
    </source>
</evidence>
<dbReference type="GO" id="GO:0006367">
    <property type="term" value="P:transcription initiation at RNA polymerase II promoter"/>
    <property type="evidence" value="ECO:0007669"/>
    <property type="project" value="InterPro"/>
</dbReference>
<evidence type="ECO:0000256" key="5">
    <source>
        <dbReference type="ARBA" id="ARBA00023163"/>
    </source>
</evidence>
<keyword evidence="6" id="KW-0539">Nucleus</keyword>
<feature type="compositionally biased region" description="Polar residues" evidence="7">
    <location>
        <begin position="521"/>
        <end position="534"/>
    </location>
</feature>
<dbReference type="PANTHER" id="PTHR13011">
    <property type="entry name" value="TFIIF-ALPHA"/>
    <property type="match status" value="1"/>
</dbReference>
<evidence type="ECO:0000256" key="2">
    <source>
        <dbReference type="ARBA" id="ARBA00005249"/>
    </source>
</evidence>
<feature type="compositionally biased region" description="Basic and acidic residues" evidence="7">
    <location>
        <begin position="466"/>
        <end position="488"/>
    </location>
</feature>
<sequence length="880" mass="96774">MSASPSGQSNNQTPTPNGGPPQFVRKHKATDPLRPRKKPVRRPNVPAGAVPLRPNGPAPAAPVNRYPVNGILPPRGAPSQAGPANGTADPSVTGGWTNAPTGQYTDFPLFTTKRAMREGLRYHIARFSTKKDVDPANQAEFTRPVVLHRRDPRQPPPGKGIKDEDILTDDVPMDSREREKLEILKAEKDARKAADLAQIAPTGNNASALAAKKNQAFRNEKTSQVFRLDKTAEQKKASDLRYEEALPWHLEDADNKNTWVGSYEAALSDTNVMFVIDGARFIMVPIEKWYKFTPKNQFKIYTIEEAEAQLNKKTRESRWVMKANEKKMGELKAPPMHKMYTVKSESNTYKNSSKNERQDMDDLDFEEDDLFQDDDAQVTVEPDNDEDTKDAQEKIKREQLGANIFDQADELEVEKELEKELMEQEAEKKLGKKTRKALTKREQNLIYESDSDHPYSDSSDEDTADEDKQKEIDKRKEEEAKNKAKSESKLPSGASSKGTNTPSGRPKHTDPLKKSKANLKRSGSPNLSESSGNESSRKKLKKKHHASPGASGTSTPVPGSRPMSPAPSGSQPASSQARKSSVVKLNVNPSKLSEIQKAPPNPSPVHGGSMSDGEATGGEMSDGGKKKKIKLRVGSPSGSRAGTPVPGRAGSTGAGGNRAGSPAAQGQSMQFISPSPILYLMGGFVGNTLQYRFQDQWIMPRLPPQPPEPVFYRVNTPGHTAMKLAIRFHLSQWARAPQSMSFVEWLRGLMLSSHFWQTVRNIQAKQLGSPLVFRDCYIKSCSQPDQPHPISSTRYISSLHAHLLTVCAAEQTRAQSPGLGPISVQEVIAAIPASGISSGDLMRSFAGRVGDNPGQTDKKAFFSMVKEHSKYSADKLLRPK</sequence>
<accession>A0A8T9BBS3</accession>
<feature type="compositionally biased region" description="Polar residues" evidence="7">
    <location>
        <begin position="493"/>
        <end position="503"/>
    </location>
</feature>
<dbReference type="GO" id="GO:0016251">
    <property type="term" value="F:RNA polymerase II general transcription initiation factor activity"/>
    <property type="evidence" value="ECO:0007669"/>
    <property type="project" value="TreeGrafter"/>
</dbReference>
<keyword evidence="4" id="KW-0238">DNA-binding</keyword>
<comment type="subcellular location">
    <subcellularLocation>
        <location evidence="1">Nucleus</location>
    </subcellularLocation>
</comment>
<evidence type="ECO:0000256" key="7">
    <source>
        <dbReference type="SAM" id="MobiDB-lite"/>
    </source>
</evidence>
<comment type="caution">
    <text evidence="8">The sequence shown here is derived from an EMBL/GenBank/DDBJ whole genome shotgun (WGS) entry which is preliminary data.</text>
</comment>
<proteinExistence type="inferred from homology"/>
<dbReference type="GO" id="GO:0003677">
    <property type="term" value="F:DNA binding"/>
    <property type="evidence" value="ECO:0007669"/>
    <property type="project" value="UniProtKB-KW"/>
</dbReference>
<dbReference type="InterPro" id="IPR008851">
    <property type="entry name" value="TFIIF-alpha"/>
</dbReference>
<comment type="similarity">
    <text evidence="2">Belongs to the TFIIF alpha subunit family.</text>
</comment>
<dbReference type="PANTHER" id="PTHR13011:SF0">
    <property type="entry name" value="GENERAL TRANSCRIPTION FACTOR IIF SUBUNIT 1"/>
    <property type="match status" value="1"/>
</dbReference>
<feature type="region of interest" description="Disordered" evidence="7">
    <location>
        <begin position="334"/>
        <end position="357"/>
    </location>
</feature>
<dbReference type="Proteomes" id="UP000469559">
    <property type="component" value="Unassembled WGS sequence"/>
</dbReference>
<evidence type="ECO:0000256" key="3">
    <source>
        <dbReference type="ARBA" id="ARBA00023015"/>
    </source>
</evidence>
<organism evidence="8 9">
    <name type="scientific">Lachnellula arida</name>
    <dbReference type="NCBI Taxonomy" id="1316785"/>
    <lineage>
        <taxon>Eukaryota</taxon>
        <taxon>Fungi</taxon>
        <taxon>Dikarya</taxon>
        <taxon>Ascomycota</taxon>
        <taxon>Pezizomycotina</taxon>
        <taxon>Leotiomycetes</taxon>
        <taxon>Helotiales</taxon>
        <taxon>Lachnaceae</taxon>
        <taxon>Lachnellula</taxon>
    </lineage>
</organism>
<feature type="region of interest" description="Disordered" evidence="7">
    <location>
        <begin position="1"/>
        <end position="106"/>
    </location>
</feature>
<gene>
    <name evidence="8" type="primary">tfg1</name>
    <name evidence="8" type="ORF">LARI1_G004381</name>
</gene>
<name>A0A8T9BBS3_9HELO</name>
<keyword evidence="9" id="KW-1185">Reference proteome</keyword>
<protein>
    <submittedName>
        <fullName evidence="8">Transcription initiation factor IIF subunit alpha</fullName>
    </submittedName>
</protein>
<feature type="compositionally biased region" description="Polar residues" evidence="7">
    <location>
        <begin position="88"/>
        <end position="104"/>
    </location>
</feature>
<dbReference type="InterPro" id="IPR011039">
    <property type="entry name" value="TFIIF_interaction"/>
</dbReference>
<evidence type="ECO:0000256" key="6">
    <source>
        <dbReference type="ARBA" id="ARBA00023242"/>
    </source>
</evidence>